<organism evidence="1 2">
    <name type="scientific">Parascaris univalens</name>
    <name type="common">Nematode worm</name>
    <dbReference type="NCBI Taxonomy" id="6257"/>
    <lineage>
        <taxon>Eukaryota</taxon>
        <taxon>Metazoa</taxon>
        <taxon>Ecdysozoa</taxon>
        <taxon>Nematoda</taxon>
        <taxon>Chromadorea</taxon>
        <taxon>Rhabditida</taxon>
        <taxon>Spirurina</taxon>
        <taxon>Ascaridomorpha</taxon>
        <taxon>Ascaridoidea</taxon>
        <taxon>Ascarididae</taxon>
        <taxon>Parascaris</taxon>
    </lineage>
</organism>
<dbReference type="WBParaSite" id="PgR013_g066_t10">
    <property type="protein sequence ID" value="PgR013_g066_t10"/>
    <property type="gene ID" value="PgR013_g066"/>
</dbReference>
<protein>
    <submittedName>
        <fullName evidence="2">BPTI/Kunitz inhibitor domain-containing protein</fullName>
    </submittedName>
</protein>
<evidence type="ECO:0000313" key="1">
    <source>
        <dbReference type="Proteomes" id="UP000887569"/>
    </source>
</evidence>
<proteinExistence type="predicted"/>
<dbReference type="Proteomes" id="UP000887569">
    <property type="component" value="Unplaced"/>
</dbReference>
<evidence type="ECO:0000313" key="2">
    <source>
        <dbReference type="WBParaSite" id="PgR013_g066_t10"/>
    </source>
</evidence>
<name>A0A915AR11_PARUN</name>
<reference evidence="2" key="1">
    <citation type="submission" date="2022-11" db="UniProtKB">
        <authorList>
            <consortium name="WormBaseParasite"/>
        </authorList>
    </citation>
    <scope>IDENTIFICATION</scope>
</reference>
<sequence>LFSHFWSFRISQILDLFYKNYKAVCVNSTTLKMDRGGFRTPLFGRSCDDDFCSVNSRCISQEILAFCCL</sequence>
<accession>A0A915AR11</accession>
<keyword evidence="1" id="KW-1185">Reference proteome</keyword>
<dbReference type="AlphaFoldDB" id="A0A915AR11"/>